<evidence type="ECO:0000313" key="5">
    <source>
        <dbReference type="Proteomes" id="UP000199488"/>
    </source>
</evidence>
<dbReference type="PANTHER" id="PTHR36852">
    <property type="entry name" value="PROTEIN GVPL 2"/>
    <property type="match status" value="1"/>
</dbReference>
<comment type="subcellular location">
    <subcellularLocation>
        <location evidence="2">Gas vesicle</location>
    </subcellularLocation>
</comment>
<dbReference type="RefSeq" id="WP_091614008.1">
    <property type="nucleotide sequence ID" value="NZ_FNNC01000003.1"/>
</dbReference>
<dbReference type="Proteomes" id="UP000199488">
    <property type="component" value="Unassembled WGS sequence"/>
</dbReference>
<sequence length="249" mass="29023">MGIYMFGVIETTEKPTFGTVELEGKERKIYTLQRGQEAMVVAEAPMQIYDPTRKNLRAHQDTVARVMEEYDVIPMSFGNVLEDQKEVFALMEKLQDQFEEIFPKIRGKMEVGLKIIGKKEWLNEQIRQEPGMEDLRKKTDTKGKNASYYERMQLGESAQKFMMRLHERFEEEVFQPLAEIANAAKSNEVINERMLLNAAFLIDKENEEAFDAKVNEIFNEWNEHADFKYTGPWPAYNFIDLKIKAGNSV</sequence>
<dbReference type="STRING" id="1122204.SAMN05421781_1815"/>
<evidence type="ECO:0000256" key="1">
    <source>
        <dbReference type="ARBA" id="ARBA00022987"/>
    </source>
</evidence>
<proteinExistence type="inferred from homology"/>
<evidence type="ECO:0000313" key="4">
    <source>
        <dbReference type="EMBL" id="SDW57794.1"/>
    </source>
</evidence>
<dbReference type="AlphaFoldDB" id="A0A1H2UQF9"/>
<gene>
    <name evidence="4" type="ORF">SAMN05421781_1815</name>
</gene>
<accession>A0A1H2UQF9</accession>
<dbReference type="GO" id="GO:0031411">
    <property type="term" value="C:gas vesicle"/>
    <property type="evidence" value="ECO:0007669"/>
    <property type="project" value="UniProtKB-SubCell"/>
</dbReference>
<evidence type="ECO:0000256" key="2">
    <source>
        <dbReference type="ARBA" id="ARBA00035108"/>
    </source>
</evidence>
<dbReference type="InterPro" id="IPR009430">
    <property type="entry name" value="GvpL/GvpF"/>
</dbReference>
<keyword evidence="1" id="KW-0304">Gas vesicle</keyword>
<reference evidence="4 5" key="1">
    <citation type="submission" date="2016-10" db="EMBL/GenBank/DDBJ databases">
        <authorList>
            <person name="de Groot N.N."/>
        </authorList>
    </citation>
    <scope>NUCLEOTIDE SEQUENCE [LARGE SCALE GENOMIC DNA]</scope>
    <source>
        <strain evidence="4 5">DSM 23126</strain>
    </source>
</reference>
<dbReference type="EMBL" id="FNNC01000003">
    <property type="protein sequence ID" value="SDW57794.1"/>
    <property type="molecule type" value="Genomic_DNA"/>
</dbReference>
<dbReference type="PANTHER" id="PTHR36852:SF1">
    <property type="entry name" value="PROTEIN GVPL 2"/>
    <property type="match status" value="1"/>
</dbReference>
<evidence type="ECO:0000256" key="3">
    <source>
        <dbReference type="ARBA" id="ARBA00035643"/>
    </source>
</evidence>
<dbReference type="Pfam" id="PF06386">
    <property type="entry name" value="GvpL_GvpF"/>
    <property type="match status" value="1"/>
</dbReference>
<dbReference type="GO" id="GO:0031412">
    <property type="term" value="P:gas vesicle organization"/>
    <property type="evidence" value="ECO:0007669"/>
    <property type="project" value="InterPro"/>
</dbReference>
<organism evidence="4 5">
    <name type="scientific">Marinococcus luteus</name>
    <dbReference type="NCBI Taxonomy" id="1122204"/>
    <lineage>
        <taxon>Bacteria</taxon>
        <taxon>Bacillati</taxon>
        <taxon>Bacillota</taxon>
        <taxon>Bacilli</taxon>
        <taxon>Bacillales</taxon>
        <taxon>Bacillaceae</taxon>
        <taxon>Marinococcus</taxon>
    </lineage>
</organism>
<comment type="similarity">
    <text evidence="3">Belongs to the gas vesicle GvpF/GvpL family.</text>
</comment>
<dbReference type="OrthoDB" id="144737at2"/>
<name>A0A1H2UQF9_9BACI</name>
<protein>
    <submittedName>
        <fullName evidence="4">Gas vesicle synthesis protein GvpL/GvpF</fullName>
    </submittedName>
</protein>
<keyword evidence="5" id="KW-1185">Reference proteome</keyword>